<evidence type="ECO:0000313" key="3">
    <source>
        <dbReference type="Proteomes" id="UP001341840"/>
    </source>
</evidence>
<proteinExistence type="predicted"/>
<comment type="caution">
    <text evidence="2">The sequence shown here is derived from an EMBL/GenBank/DDBJ whole genome shotgun (WGS) entry which is preliminary data.</text>
</comment>
<feature type="compositionally biased region" description="Low complexity" evidence="1">
    <location>
        <begin position="56"/>
        <end position="65"/>
    </location>
</feature>
<evidence type="ECO:0000256" key="1">
    <source>
        <dbReference type="SAM" id="MobiDB-lite"/>
    </source>
</evidence>
<dbReference type="EMBL" id="JASCZI010211736">
    <property type="protein sequence ID" value="MED6196310.1"/>
    <property type="molecule type" value="Genomic_DNA"/>
</dbReference>
<keyword evidence="3" id="KW-1185">Reference proteome</keyword>
<feature type="compositionally biased region" description="Low complexity" evidence="1">
    <location>
        <begin position="135"/>
        <end position="151"/>
    </location>
</feature>
<organism evidence="2 3">
    <name type="scientific">Stylosanthes scabra</name>
    <dbReference type="NCBI Taxonomy" id="79078"/>
    <lineage>
        <taxon>Eukaryota</taxon>
        <taxon>Viridiplantae</taxon>
        <taxon>Streptophyta</taxon>
        <taxon>Embryophyta</taxon>
        <taxon>Tracheophyta</taxon>
        <taxon>Spermatophyta</taxon>
        <taxon>Magnoliopsida</taxon>
        <taxon>eudicotyledons</taxon>
        <taxon>Gunneridae</taxon>
        <taxon>Pentapetalae</taxon>
        <taxon>rosids</taxon>
        <taxon>fabids</taxon>
        <taxon>Fabales</taxon>
        <taxon>Fabaceae</taxon>
        <taxon>Papilionoideae</taxon>
        <taxon>50 kb inversion clade</taxon>
        <taxon>dalbergioids sensu lato</taxon>
        <taxon>Dalbergieae</taxon>
        <taxon>Pterocarpus clade</taxon>
        <taxon>Stylosanthes</taxon>
    </lineage>
</organism>
<gene>
    <name evidence="2" type="ORF">PIB30_046264</name>
</gene>
<protein>
    <submittedName>
        <fullName evidence="2">Uncharacterized protein</fullName>
    </submittedName>
</protein>
<feature type="region of interest" description="Disordered" evidence="1">
    <location>
        <begin position="47"/>
        <end position="151"/>
    </location>
</feature>
<reference evidence="2 3" key="1">
    <citation type="journal article" date="2023" name="Plants (Basel)">
        <title>Bridging the Gap: Combining Genomics and Transcriptomics Approaches to Understand Stylosanthes scabra, an Orphan Legume from the Brazilian Caatinga.</title>
        <authorList>
            <person name="Ferreira-Neto J.R.C."/>
            <person name="da Silva M.D."/>
            <person name="Binneck E."/>
            <person name="de Melo N.F."/>
            <person name="da Silva R.H."/>
            <person name="de Melo A.L.T.M."/>
            <person name="Pandolfi V."/>
            <person name="Bustamante F.O."/>
            <person name="Brasileiro-Vidal A.C."/>
            <person name="Benko-Iseppon A.M."/>
        </authorList>
    </citation>
    <scope>NUCLEOTIDE SEQUENCE [LARGE SCALE GENOMIC DNA]</scope>
    <source>
        <tissue evidence="2">Leaves</tissue>
    </source>
</reference>
<accession>A0ABU6XHN6</accession>
<dbReference type="Proteomes" id="UP001341840">
    <property type="component" value="Unassembled WGS sequence"/>
</dbReference>
<feature type="compositionally biased region" description="Basic and acidic residues" evidence="1">
    <location>
        <begin position="117"/>
        <end position="134"/>
    </location>
</feature>
<sequence length="151" mass="16666">MRSTPNGDGIFTVNYSQRVRLGFTRQRSIFFFSPYPFTMRPIIAGLSVPRPPCPSASPTFSSSSGTSGGIPRERDRSPRAPIQATAYPPSLVPMMDARRYRSLFGQRRTVPPSPQREASESSKEDPEERDDTHTSSDISHSIVDVSSVDAS</sequence>
<evidence type="ECO:0000313" key="2">
    <source>
        <dbReference type="EMBL" id="MED6196310.1"/>
    </source>
</evidence>
<name>A0ABU6XHN6_9FABA</name>